<feature type="region of interest" description="Disordered" evidence="7">
    <location>
        <begin position="80"/>
        <end position="102"/>
    </location>
</feature>
<evidence type="ECO:0000256" key="6">
    <source>
        <dbReference type="RuleBase" id="RU000716"/>
    </source>
</evidence>
<dbReference type="InterPro" id="IPR000838">
    <property type="entry name" value="RNA_pol_sigma70_ECF_CS"/>
</dbReference>
<feature type="domain" description="RNA polymerase sigma factor 70 region 4 type 2" evidence="9">
    <location>
        <begin position="117"/>
        <end position="164"/>
    </location>
</feature>
<keyword evidence="2 6" id="KW-0805">Transcription regulation</keyword>
<dbReference type="Pfam" id="PF04542">
    <property type="entry name" value="Sigma70_r2"/>
    <property type="match status" value="1"/>
</dbReference>
<comment type="similarity">
    <text evidence="1 6">Belongs to the sigma-70 factor family. ECF subfamily.</text>
</comment>
<evidence type="ECO:0000259" key="9">
    <source>
        <dbReference type="Pfam" id="PF08281"/>
    </source>
</evidence>
<dbReference type="Pfam" id="PF08281">
    <property type="entry name" value="Sigma70_r4_2"/>
    <property type="match status" value="1"/>
</dbReference>
<evidence type="ECO:0000256" key="5">
    <source>
        <dbReference type="ARBA" id="ARBA00023163"/>
    </source>
</evidence>
<dbReference type="SUPFAM" id="SSF88659">
    <property type="entry name" value="Sigma3 and sigma4 domains of RNA polymerase sigma factors"/>
    <property type="match status" value="1"/>
</dbReference>
<keyword evidence="5 6" id="KW-0804">Transcription</keyword>
<keyword evidence="3 6" id="KW-0731">Sigma factor</keyword>
<dbReference type="InterPro" id="IPR013249">
    <property type="entry name" value="RNA_pol_sigma70_r4_t2"/>
</dbReference>
<organism evidence="10 11">
    <name type="scientific">Candidatus Allofournierella pullistercoris</name>
    <dbReference type="NCBI Taxonomy" id="2838597"/>
    <lineage>
        <taxon>Bacteria</taxon>
        <taxon>Bacillati</taxon>
        <taxon>Bacillota</taxon>
        <taxon>Clostridia</taxon>
        <taxon>Eubacteriales</taxon>
        <taxon>Oscillospiraceae</taxon>
        <taxon>Allofournierella</taxon>
    </lineage>
</organism>
<dbReference type="PANTHER" id="PTHR43133">
    <property type="entry name" value="RNA POLYMERASE ECF-TYPE SIGMA FACTO"/>
    <property type="match status" value="1"/>
</dbReference>
<dbReference type="NCBIfam" id="TIGR02937">
    <property type="entry name" value="sigma70-ECF"/>
    <property type="match status" value="1"/>
</dbReference>
<dbReference type="Gene3D" id="1.10.10.10">
    <property type="entry name" value="Winged helix-like DNA-binding domain superfamily/Winged helix DNA-binding domain"/>
    <property type="match status" value="1"/>
</dbReference>
<evidence type="ECO:0000256" key="1">
    <source>
        <dbReference type="ARBA" id="ARBA00010641"/>
    </source>
</evidence>
<keyword evidence="4 6" id="KW-0238">DNA-binding</keyword>
<dbReference type="InterPro" id="IPR013325">
    <property type="entry name" value="RNA_pol_sigma_r2"/>
</dbReference>
<protein>
    <recommendedName>
        <fullName evidence="6">RNA polymerase sigma factor</fullName>
    </recommendedName>
</protein>
<dbReference type="GO" id="GO:0006950">
    <property type="term" value="P:response to stress"/>
    <property type="evidence" value="ECO:0007669"/>
    <property type="project" value="UniProtKB-ARBA"/>
</dbReference>
<evidence type="ECO:0000256" key="3">
    <source>
        <dbReference type="ARBA" id="ARBA00023082"/>
    </source>
</evidence>
<dbReference type="InterPro" id="IPR013324">
    <property type="entry name" value="RNA_pol_sigma_r3/r4-like"/>
</dbReference>
<reference evidence="10" key="2">
    <citation type="submission" date="2021-04" db="EMBL/GenBank/DDBJ databases">
        <authorList>
            <person name="Gilroy R."/>
        </authorList>
    </citation>
    <scope>NUCLEOTIDE SEQUENCE</scope>
    <source>
        <strain evidence="10">B5_2728</strain>
    </source>
</reference>
<dbReference type="SUPFAM" id="SSF88946">
    <property type="entry name" value="Sigma2 domain of RNA polymerase sigma factors"/>
    <property type="match status" value="1"/>
</dbReference>
<dbReference type="InterPro" id="IPR039425">
    <property type="entry name" value="RNA_pol_sigma-70-like"/>
</dbReference>
<proteinExistence type="inferred from homology"/>
<dbReference type="PROSITE" id="PS01063">
    <property type="entry name" value="SIGMA70_ECF"/>
    <property type="match status" value="1"/>
</dbReference>
<dbReference type="GO" id="GO:0003677">
    <property type="term" value="F:DNA binding"/>
    <property type="evidence" value="ECO:0007669"/>
    <property type="project" value="UniProtKB-KW"/>
</dbReference>
<gene>
    <name evidence="10" type="ORF">H9882_03680</name>
</gene>
<evidence type="ECO:0000313" key="10">
    <source>
        <dbReference type="EMBL" id="MBU3805976.1"/>
    </source>
</evidence>
<dbReference type="Proteomes" id="UP000713596">
    <property type="component" value="Unassembled WGS sequence"/>
</dbReference>
<reference evidence="10" key="1">
    <citation type="journal article" date="2021" name="PeerJ">
        <title>Extensive microbial diversity within the chicken gut microbiome revealed by metagenomics and culture.</title>
        <authorList>
            <person name="Gilroy R."/>
            <person name="Ravi A."/>
            <person name="Getino M."/>
            <person name="Pursley I."/>
            <person name="Horton D.L."/>
            <person name="Alikhan N.F."/>
            <person name="Baker D."/>
            <person name="Gharbi K."/>
            <person name="Hall N."/>
            <person name="Watson M."/>
            <person name="Adriaenssens E.M."/>
            <person name="Foster-Nyarko E."/>
            <person name="Jarju S."/>
            <person name="Secka A."/>
            <person name="Antonio M."/>
            <person name="Oren A."/>
            <person name="Chaudhuri R.R."/>
            <person name="La Ragione R."/>
            <person name="Hildebrand F."/>
            <person name="Pallen M.J."/>
        </authorList>
    </citation>
    <scope>NUCLEOTIDE SEQUENCE</scope>
    <source>
        <strain evidence="10">B5_2728</strain>
    </source>
</reference>
<comment type="caution">
    <text evidence="10">The sequence shown here is derived from an EMBL/GenBank/DDBJ whole genome shotgun (WGS) entry which is preliminary data.</text>
</comment>
<evidence type="ECO:0000256" key="2">
    <source>
        <dbReference type="ARBA" id="ARBA00023015"/>
    </source>
</evidence>
<evidence type="ECO:0000313" key="11">
    <source>
        <dbReference type="Proteomes" id="UP000713596"/>
    </source>
</evidence>
<evidence type="ECO:0000256" key="7">
    <source>
        <dbReference type="SAM" id="MobiDB-lite"/>
    </source>
</evidence>
<sequence length="175" mass="20140">MTDAQFSKLVEQYQRMIYTVCYQMVQNQAQAEDLAQETFLSAYLHIDRCPPEHYGPWLSRIAINKSKDYLKSAWRRRVSTPGEDAMPQTSTAQLGSYQPGPEDLAVSQSEAEAICNMVNDLREPYLQVCQMYFLQQNTVDEIATKLGRPPKTVHTQLYRAKQMLQQQIRERSGIG</sequence>
<evidence type="ECO:0000256" key="4">
    <source>
        <dbReference type="ARBA" id="ARBA00023125"/>
    </source>
</evidence>
<dbReference type="GO" id="GO:0016987">
    <property type="term" value="F:sigma factor activity"/>
    <property type="evidence" value="ECO:0007669"/>
    <property type="project" value="UniProtKB-KW"/>
</dbReference>
<feature type="compositionally biased region" description="Polar residues" evidence="7">
    <location>
        <begin position="87"/>
        <end position="96"/>
    </location>
</feature>
<name>A0A948WRW1_9FIRM</name>
<dbReference type="Gene3D" id="1.10.1740.10">
    <property type="match status" value="1"/>
</dbReference>
<dbReference type="PANTHER" id="PTHR43133:SF60">
    <property type="entry name" value="RNA POLYMERASE SIGMA FACTOR SIGV"/>
    <property type="match status" value="1"/>
</dbReference>
<dbReference type="GO" id="GO:0006352">
    <property type="term" value="P:DNA-templated transcription initiation"/>
    <property type="evidence" value="ECO:0007669"/>
    <property type="project" value="InterPro"/>
</dbReference>
<dbReference type="EMBL" id="JAHLFP010000028">
    <property type="protein sequence ID" value="MBU3805976.1"/>
    <property type="molecule type" value="Genomic_DNA"/>
</dbReference>
<dbReference type="InterPro" id="IPR007627">
    <property type="entry name" value="RNA_pol_sigma70_r2"/>
</dbReference>
<accession>A0A948WRW1</accession>
<feature type="domain" description="RNA polymerase sigma-70 region 2" evidence="8">
    <location>
        <begin position="9"/>
        <end position="76"/>
    </location>
</feature>
<dbReference type="AlphaFoldDB" id="A0A948WRW1"/>
<dbReference type="InterPro" id="IPR014284">
    <property type="entry name" value="RNA_pol_sigma-70_dom"/>
</dbReference>
<dbReference type="InterPro" id="IPR036388">
    <property type="entry name" value="WH-like_DNA-bd_sf"/>
</dbReference>
<evidence type="ECO:0000259" key="8">
    <source>
        <dbReference type="Pfam" id="PF04542"/>
    </source>
</evidence>